<dbReference type="Pfam" id="PF11859">
    <property type="entry name" value="DUF3379"/>
    <property type="match status" value="1"/>
</dbReference>
<dbReference type="eggNOG" id="COG5662">
    <property type="taxonomic scope" value="Bacteria"/>
</dbReference>
<comment type="caution">
    <text evidence="2">The sequence shown here is derived from an EMBL/GenBank/DDBJ whole genome shotgun (WGS) entry which is preliminary data.</text>
</comment>
<gene>
    <name evidence="2" type="ORF">A1QC_11270</name>
</gene>
<protein>
    <submittedName>
        <fullName evidence="2">Chemotaxis protein</fullName>
    </submittedName>
</protein>
<accession>A0A1E5E034</accession>
<dbReference type="Proteomes" id="UP000094070">
    <property type="component" value="Unassembled WGS sequence"/>
</dbReference>
<evidence type="ECO:0000313" key="3">
    <source>
        <dbReference type="Proteomes" id="UP000094070"/>
    </source>
</evidence>
<dbReference type="RefSeq" id="WP_017025796.1">
    <property type="nucleotide sequence ID" value="NZ_AJYK02000086.1"/>
</dbReference>
<dbReference type="OrthoDB" id="6195578at2"/>
<dbReference type="STRING" id="1188252.A1QC_11270"/>
<feature type="transmembrane region" description="Helical" evidence="1">
    <location>
        <begin position="78"/>
        <end position="98"/>
    </location>
</feature>
<keyword evidence="1" id="KW-0812">Transmembrane</keyword>
<name>A0A1E5E034_9VIBR</name>
<keyword evidence="1" id="KW-1133">Transmembrane helix</keyword>
<sequence>MDDLEFRRRLLSDPTDRSDEIIEQIQSSSVDRKYADSLTELNHKIEQAMMVDVPDDLADKIIFATSESKPRINMTKQAFALAASIIFTIGLAIGQINWGALVVSPAHASLDNMAIHHIQEEDPFIQGVNEANNEQEVQAKLGSYSYKMASSFPYHIYYLNHCGFSAEHHALHMVFQGKKGRVTAFISNIAAPKASNFTKDNMKGVITPLPKGSLIVVGDMDEDVTEISQQLAPMLTLKS</sequence>
<dbReference type="EMBL" id="AJYK02000086">
    <property type="protein sequence ID" value="OEF23681.1"/>
    <property type="molecule type" value="Genomic_DNA"/>
</dbReference>
<keyword evidence="3" id="KW-1185">Reference proteome</keyword>
<keyword evidence="1" id="KW-0472">Membrane</keyword>
<evidence type="ECO:0000256" key="1">
    <source>
        <dbReference type="SAM" id="Phobius"/>
    </source>
</evidence>
<evidence type="ECO:0000313" key="2">
    <source>
        <dbReference type="EMBL" id="OEF23681.1"/>
    </source>
</evidence>
<dbReference type="AlphaFoldDB" id="A0A1E5E034"/>
<reference evidence="2 3" key="1">
    <citation type="journal article" date="2012" name="Science">
        <title>Ecological populations of bacteria act as socially cohesive units of antibiotic production and resistance.</title>
        <authorList>
            <person name="Cordero O.X."/>
            <person name="Wildschutte H."/>
            <person name="Kirkup B."/>
            <person name="Proehl S."/>
            <person name="Ngo L."/>
            <person name="Hussain F."/>
            <person name="Le Roux F."/>
            <person name="Mincer T."/>
            <person name="Polz M.F."/>
        </authorList>
    </citation>
    <scope>NUCLEOTIDE SEQUENCE [LARGE SCALE GENOMIC DNA]</scope>
    <source>
        <strain evidence="2 3">1S-45</strain>
    </source>
</reference>
<proteinExistence type="predicted"/>
<organism evidence="2 3">
    <name type="scientific">Vibrio rumoiensis 1S-45</name>
    <dbReference type="NCBI Taxonomy" id="1188252"/>
    <lineage>
        <taxon>Bacteria</taxon>
        <taxon>Pseudomonadati</taxon>
        <taxon>Pseudomonadota</taxon>
        <taxon>Gammaproteobacteria</taxon>
        <taxon>Vibrionales</taxon>
        <taxon>Vibrionaceae</taxon>
        <taxon>Vibrio</taxon>
    </lineage>
</organism>
<dbReference type="InterPro" id="IPR021806">
    <property type="entry name" value="DUF3379"/>
</dbReference>